<keyword evidence="2" id="KW-1185">Reference proteome</keyword>
<gene>
    <name evidence="1" type="ORF">Hsw_3065</name>
</gene>
<dbReference type="AlphaFoldDB" id="W8FAC0"/>
<dbReference type="HOGENOM" id="CLU_3099686_0_0_10"/>
<sequence length="51" mass="5349">MRQNVGELVDHVAHALACIVTTQADEKGNYDVGLSPDAAQAEACATSFSDK</sequence>
<dbReference type="EMBL" id="CP007145">
    <property type="protein sequence ID" value="AHJ98660.1"/>
    <property type="molecule type" value="Genomic_DNA"/>
</dbReference>
<dbReference type="KEGG" id="hsw:Hsw_3065"/>
<evidence type="ECO:0000313" key="1">
    <source>
        <dbReference type="EMBL" id="AHJ98660.1"/>
    </source>
</evidence>
<accession>W8FAC0</accession>
<dbReference type="Proteomes" id="UP000019423">
    <property type="component" value="Chromosome"/>
</dbReference>
<name>W8FAC0_9BACT</name>
<proteinExistence type="predicted"/>
<organism evidence="1 2">
    <name type="scientific">Hymenobacter swuensis DY53</name>
    <dbReference type="NCBI Taxonomy" id="1227739"/>
    <lineage>
        <taxon>Bacteria</taxon>
        <taxon>Pseudomonadati</taxon>
        <taxon>Bacteroidota</taxon>
        <taxon>Cytophagia</taxon>
        <taxon>Cytophagales</taxon>
        <taxon>Hymenobacteraceae</taxon>
        <taxon>Hymenobacter</taxon>
    </lineage>
</organism>
<protein>
    <submittedName>
        <fullName evidence="1">Uncharacterized protein</fullName>
    </submittedName>
</protein>
<evidence type="ECO:0000313" key="2">
    <source>
        <dbReference type="Proteomes" id="UP000019423"/>
    </source>
</evidence>
<reference evidence="1 2" key="1">
    <citation type="submission" date="2014-01" db="EMBL/GenBank/DDBJ databases">
        <title>Complete genome sequence of ionizing-radiation resistance bacterium Hymenobacter swuensis DY53.</title>
        <authorList>
            <person name="Jung J.-H."/>
            <person name="Jeong S.-W."/>
            <person name="Joe M.-H."/>
            <person name="Cho y.-j."/>
            <person name="Kim M.-K."/>
            <person name="Lim S.-Y."/>
        </authorList>
    </citation>
    <scope>NUCLEOTIDE SEQUENCE [LARGE SCALE GENOMIC DNA]</scope>
    <source>
        <strain evidence="1 2">DY53</strain>
    </source>
</reference>